<dbReference type="Pfam" id="PF06889">
    <property type="entry name" value="DUF1266"/>
    <property type="match status" value="1"/>
</dbReference>
<dbReference type="Proteomes" id="UP000763641">
    <property type="component" value="Unassembled WGS sequence"/>
</dbReference>
<feature type="domain" description="DUF1266" evidence="1">
    <location>
        <begin position="52"/>
        <end position="225"/>
    </location>
</feature>
<dbReference type="EMBL" id="JAFEMC010000004">
    <property type="protein sequence ID" value="MBM6577620.1"/>
    <property type="molecule type" value="Genomic_DNA"/>
</dbReference>
<name>A0ABS2D9L0_9SPHN</name>
<evidence type="ECO:0000259" key="1">
    <source>
        <dbReference type="Pfam" id="PF06889"/>
    </source>
</evidence>
<sequence>MPDIAVFGAKHPLRSIEQRWAYAVGAPYHVGHGHPIDGLPEAVDADDERAKLARDWGIDDRASLIEAMNHLGSEGHRHRLALKLRYFAMIWRPAVASMREELRATIREGGDEAEEAKADLWRLDAVQANLPGIRSSSLLAFDAARGIMLARDGLMLGWLQEDEAWAYMGEVARDVRRSYSSWAAFGADFVLSRNIWAGDGDPDVFDAVIAMLGRDAASPWRTLEWDAGDLAVPAPVRFGAELAWTLERR</sequence>
<comment type="caution">
    <text evidence="2">The sequence shown here is derived from an EMBL/GenBank/DDBJ whole genome shotgun (WGS) entry which is preliminary data.</text>
</comment>
<evidence type="ECO:0000313" key="2">
    <source>
        <dbReference type="EMBL" id="MBM6577620.1"/>
    </source>
</evidence>
<gene>
    <name evidence="2" type="ORF">ILT43_14655</name>
</gene>
<accession>A0ABS2D9L0</accession>
<dbReference type="InterPro" id="IPR009677">
    <property type="entry name" value="DUF1266"/>
</dbReference>
<organism evidence="2 3">
    <name type="scientific">Sphingomonas longa</name>
    <dbReference type="NCBI Taxonomy" id="2778730"/>
    <lineage>
        <taxon>Bacteria</taxon>
        <taxon>Pseudomonadati</taxon>
        <taxon>Pseudomonadota</taxon>
        <taxon>Alphaproteobacteria</taxon>
        <taxon>Sphingomonadales</taxon>
        <taxon>Sphingomonadaceae</taxon>
        <taxon>Sphingomonas</taxon>
    </lineage>
</organism>
<proteinExistence type="predicted"/>
<keyword evidence="3" id="KW-1185">Reference proteome</keyword>
<reference evidence="2 3" key="1">
    <citation type="submission" date="2020-12" db="EMBL/GenBank/DDBJ databases">
        <title>Sphingomonas sp.</title>
        <authorList>
            <person name="Kim M.K."/>
        </authorList>
    </citation>
    <scope>NUCLEOTIDE SEQUENCE [LARGE SCALE GENOMIC DNA]</scope>
    <source>
        <strain evidence="2 3">BT552</strain>
    </source>
</reference>
<evidence type="ECO:0000313" key="3">
    <source>
        <dbReference type="Proteomes" id="UP000763641"/>
    </source>
</evidence>
<protein>
    <submittedName>
        <fullName evidence="2">DUF1266 domain-containing protein</fullName>
    </submittedName>
</protein>
<dbReference type="RefSeq" id="WP_204199723.1">
    <property type="nucleotide sequence ID" value="NZ_JAFEMC010000004.1"/>
</dbReference>